<keyword evidence="2" id="KW-1185">Reference proteome</keyword>
<dbReference type="STRING" id="84022.CACET_c34730"/>
<dbReference type="Proteomes" id="UP000035704">
    <property type="component" value="Chromosome"/>
</dbReference>
<reference evidence="1 2" key="1">
    <citation type="submission" date="2014-10" db="EMBL/GenBank/DDBJ databases">
        <title>Genome sequence of Clostridium aceticum DSM 1496.</title>
        <authorList>
            <person name="Poehlein A."/>
            <person name="Schiel-Bengelsdorf B."/>
            <person name="Gottschalk G."/>
            <person name="Duerre P."/>
            <person name="Daniel R."/>
        </authorList>
    </citation>
    <scope>NUCLEOTIDE SEQUENCE [LARGE SCALE GENOMIC DNA]</scope>
    <source>
        <strain evidence="1 2">DSM 1496</strain>
    </source>
</reference>
<dbReference type="KEGG" id="cace:CACET_c34730"/>
<evidence type="ECO:0000313" key="1">
    <source>
        <dbReference type="EMBL" id="AKL96916.1"/>
    </source>
</evidence>
<sequence>MKKSKKIWALLLAVVLVFAVVGCGSNETAGGDDIATGAEDFKVGVIHIGDPSEGAGYTYAHDQGIVQMQQALGLSDAQIIRKNNIGDADAVATRNAIEECIEEGAKLIFGTSWGYMDTMEEMAEEYPDIMFSHGSGYKSNGKNFNNYFGRIYEARYLSGIAAGLKTETNKIGYVAAMGQDNSEVTGGINAFAMGVESVNPDAEIYVKVTNTWFDPTLEGQAAEALLDLGADVITQHQDTTAPQLAAQNRGVWSVGYNSDMTKDAPKAHLTAPIWNWGVYYTQTAKDVMEGTWTAENYFGGMAEGMVDISPLSENCAEGTAEKIDEVRAKIMDGSFKVFEGELYDNQGNKVCEEDQVLTEAEITGAMNWYYRNVVVE</sequence>
<protein>
    <submittedName>
        <fullName evidence="1">Nucleoside-binding protein</fullName>
    </submittedName>
</protein>
<name>A0A0D8ICD5_9CLOT</name>
<dbReference type="PATRIC" id="fig|84022.5.peg.3667"/>
<dbReference type="Pfam" id="PF02608">
    <property type="entry name" value="Bmp"/>
    <property type="match status" value="1"/>
</dbReference>
<dbReference type="PANTHER" id="PTHR43208">
    <property type="entry name" value="ABC TRANSPORTER SUBSTRATE-BINDING PROTEIN"/>
    <property type="match status" value="1"/>
</dbReference>
<dbReference type="GO" id="GO:0005886">
    <property type="term" value="C:plasma membrane"/>
    <property type="evidence" value="ECO:0007669"/>
    <property type="project" value="InterPro"/>
</dbReference>
<dbReference type="RefSeq" id="WP_044824325.1">
    <property type="nucleotide sequence ID" value="NZ_CP009687.1"/>
</dbReference>
<dbReference type="AlphaFoldDB" id="A0A0D8ICD5"/>
<gene>
    <name evidence="1" type="ORF">CACET_c34730</name>
</gene>
<dbReference type="OrthoDB" id="9769871at2"/>
<dbReference type="InterPro" id="IPR003760">
    <property type="entry name" value="PnrA-like"/>
</dbReference>
<dbReference type="Gene3D" id="3.40.50.2300">
    <property type="match status" value="2"/>
</dbReference>
<dbReference type="CDD" id="cd19963">
    <property type="entry name" value="PBP1_BMP-like"/>
    <property type="match status" value="1"/>
</dbReference>
<dbReference type="PROSITE" id="PS51257">
    <property type="entry name" value="PROKAR_LIPOPROTEIN"/>
    <property type="match status" value="1"/>
</dbReference>
<proteinExistence type="predicted"/>
<dbReference type="InterPro" id="IPR052910">
    <property type="entry name" value="ABC-Purine-Binding"/>
</dbReference>
<evidence type="ECO:0000313" key="2">
    <source>
        <dbReference type="Proteomes" id="UP000035704"/>
    </source>
</evidence>
<organism evidence="1 2">
    <name type="scientific">Clostridium aceticum</name>
    <dbReference type="NCBI Taxonomy" id="84022"/>
    <lineage>
        <taxon>Bacteria</taxon>
        <taxon>Bacillati</taxon>
        <taxon>Bacillota</taxon>
        <taxon>Clostridia</taxon>
        <taxon>Eubacteriales</taxon>
        <taxon>Clostridiaceae</taxon>
        <taxon>Clostridium</taxon>
    </lineage>
</organism>
<accession>A0A0D8ICD5</accession>
<dbReference type="EMBL" id="CP009687">
    <property type="protein sequence ID" value="AKL96916.1"/>
    <property type="molecule type" value="Genomic_DNA"/>
</dbReference>
<dbReference type="PANTHER" id="PTHR43208:SF1">
    <property type="entry name" value="ABC TRANSPORTER SUBSTRATE-BINDING PROTEIN"/>
    <property type="match status" value="1"/>
</dbReference>